<dbReference type="AlphaFoldDB" id="W4HKS4"/>
<evidence type="ECO:0008006" key="3">
    <source>
        <dbReference type="Google" id="ProtNLM"/>
    </source>
</evidence>
<evidence type="ECO:0000313" key="2">
    <source>
        <dbReference type="Proteomes" id="UP000019063"/>
    </source>
</evidence>
<dbReference type="RefSeq" id="WP_051487616.1">
    <property type="nucleotide sequence ID" value="NZ_AQQW01000004.1"/>
</dbReference>
<dbReference type="InterPro" id="IPR027417">
    <property type="entry name" value="P-loop_NTPase"/>
</dbReference>
<dbReference type="SUPFAM" id="SSF52540">
    <property type="entry name" value="P-loop containing nucleoside triphosphate hydrolases"/>
    <property type="match status" value="1"/>
</dbReference>
<dbReference type="Gene3D" id="1.10.8.60">
    <property type="match status" value="1"/>
</dbReference>
<dbReference type="Proteomes" id="UP000019063">
    <property type="component" value="Unassembled WGS sequence"/>
</dbReference>
<dbReference type="GO" id="GO:0003688">
    <property type="term" value="F:DNA replication origin binding"/>
    <property type="evidence" value="ECO:0007669"/>
    <property type="project" value="TreeGrafter"/>
</dbReference>
<comment type="caution">
    <text evidence="1">The sequence shown here is derived from an EMBL/GenBank/DDBJ whole genome shotgun (WGS) entry which is preliminary data.</text>
</comment>
<gene>
    <name evidence="1" type="ORF">ATO8_08956</name>
</gene>
<dbReference type="STRING" id="1379903.ATO8_08956"/>
<proteinExistence type="predicted"/>
<organism evidence="1 2">
    <name type="scientific">Roseivivax marinus</name>
    <dbReference type="NCBI Taxonomy" id="1379903"/>
    <lineage>
        <taxon>Bacteria</taxon>
        <taxon>Pseudomonadati</taxon>
        <taxon>Pseudomonadota</taxon>
        <taxon>Alphaproteobacteria</taxon>
        <taxon>Rhodobacterales</taxon>
        <taxon>Roseobacteraceae</taxon>
        <taxon>Roseivivax</taxon>
    </lineage>
</organism>
<protein>
    <recommendedName>
        <fullName evidence="3">Chromosomal replication initiator DnaA</fullName>
    </recommendedName>
</protein>
<evidence type="ECO:0000313" key="1">
    <source>
        <dbReference type="EMBL" id="ETW13329.1"/>
    </source>
</evidence>
<dbReference type="EMBL" id="AQQW01000004">
    <property type="protein sequence ID" value="ETW13329.1"/>
    <property type="molecule type" value="Genomic_DNA"/>
</dbReference>
<reference evidence="1 2" key="1">
    <citation type="journal article" date="2014" name="Antonie Van Leeuwenhoek">
        <title>Roseivivax atlanticus sp. nov., isolated from surface seawater of the Atlantic Ocean.</title>
        <authorList>
            <person name="Li G."/>
            <person name="Lai Q."/>
            <person name="Liu X."/>
            <person name="Sun F."/>
            <person name="Shao Z."/>
        </authorList>
    </citation>
    <scope>NUCLEOTIDE SEQUENCE [LARGE SCALE GENOMIC DNA]</scope>
    <source>
        <strain evidence="1 2">22II-s10s</strain>
    </source>
</reference>
<dbReference type="PANTHER" id="PTHR30050">
    <property type="entry name" value="CHROMOSOMAL REPLICATION INITIATOR PROTEIN DNAA"/>
    <property type="match status" value="1"/>
</dbReference>
<keyword evidence="2" id="KW-1185">Reference proteome</keyword>
<dbReference type="Gene3D" id="3.40.50.300">
    <property type="entry name" value="P-loop containing nucleotide triphosphate hydrolases"/>
    <property type="match status" value="1"/>
</dbReference>
<sequence>MGHVERARQIPLELPVRPARGRGDFFVAEANAMAVGGIDTWRTWPGSKFAIVGPEASGKTHLAHVWARDSGARIVPATDLAGAEIPDLCDAPVCVEDVDAIAGEATGEAALFHLHNLVLSEGHALLLTAAAPPAQLGIALPDLASRLMGTPFARLGPPDDILLTAVLAKLFADRQIVPAPSLIPYLVPRMGRSFGMAQRLVAEIDRTSLARARPVSLRIARECLARLEAEDDDNGE</sequence>
<dbReference type="GO" id="GO:0005886">
    <property type="term" value="C:plasma membrane"/>
    <property type="evidence" value="ECO:0007669"/>
    <property type="project" value="TreeGrafter"/>
</dbReference>
<dbReference type="eggNOG" id="COG0593">
    <property type="taxonomic scope" value="Bacteria"/>
</dbReference>
<accession>W4HKS4</accession>
<dbReference type="PANTHER" id="PTHR30050:SF5">
    <property type="entry name" value="DNAA REGULATORY INACTIVATOR HDA"/>
    <property type="match status" value="1"/>
</dbReference>
<dbReference type="GO" id="GO:0006270">
    <property type="term" value="P:DNA replication initiation"/>
    <property type="evidence" value="ECO:0007669"/>
    <property type="project" value="TreeGrafter"/>
</dbReference>
<name>W4HKS4_9RHOB</name>